<dbReference type="InterPro" id="IPR050237">
    <property type="entry name" value="ATP-dep_AMP-bd_enzyme"/>
</dbReference>
<comment type="caution">
    <text evidence="2">The sequence shown here is derived from an EMBL/GenBank/DDBJ whole genome shotgun (WGS) entry which is preliminary data.</text>
</comment>
<gene>
    <name evidence="2" type="ORF">RNB18_51365</name>
</gene>
<proteinExistence type="predicted"/>
<dbReference type="PANTHER" id="PTHR43767:SF10">
    <property type="entry name" value="SURFACTIN SYNTHASE SUBUNIT 1"/>
    <property type="match status" value="1"/>
</dbReference>
<dbReference type="PANTHER" id="PTHR43767">
    <property type="entry name" value="LONG-CHAIN-FATTY-ACID--COA LIGASE"/>
    <property type="match status" value="1"/>
</dbReference>
<evidence type="ECO:0000313" key="2">
    <source>
        <dbReference type="EMBL" id="MDT0488455.1"/>
    </source>
</evidence>
<feature type="domain" description="AMP-binding enzyme C-terminal" evidence="1">
    <location>
        <begin position="27"/>
        <end position="93"/>
    </location>
</feature>
<protein>
    <recommendedName>
        <fullName evidence="1">AMP-binding enzyme C-terminal domain-containing protein</fullName>
    </recommendedName>
</protein>
<dbReference type="InterPro" id="IPR025110">
    <property type="entry name" value="AMP-bd_C"/>
</dbReference>
<keyword evidence="3" id="KW-1185">Reference proteome</keyword>
<dbReference type="Pfam" id="PF13193">
    <property type="entry name" value="AMP-binding_C"/>
    <property type="match status" value="1"/>
</dbReference>
<dbReference type="SUPFAM" id="SSF56801">
    <property type="entry name" value="Acetyl-CoA synthetase-like"/>
    <property type="match status" value="1"/>
</dbReference>
<name>A0ABU2VT66_9ACTN</name>
<dbReference type="InterPro" id="IPR045851">
    <property type="entry name" value="AMP-bd_C_sf"/>
</dbReference>
<feature type="non-terminal residue" evidence="2">
    <location>
        <position position="1"/>
    </location>
</feature>
<accession>A0ABU2VT66</accession>
<dbReference type="Gene3D" id="3.30.300.30">
    <property type="match status" value="1"/>
</dbReference>
<sequence length="133" mass="14336">FLYIDGRADDVIVRGGFKVAPETVVRALRTHPAVADAAVAPIPDRRLGQIPVAAVELRPGAEIDGEALRQHCRTVLTPYEVPAQVFVVDALPRGAALKVDRRRLLAMLAELGAGQIDDNSHSQNANNPQKENS</sequence>
<reference evidence="3" key="1">
    <citation type="submission" date="2023-07" db="EMBL/GenBank/DDBJ databases">
        <title>30 novel species of actinomycetes from the DSMZ collection.</title>
        <authorList>
            <person name="Nouioui I."/>
        </authorList>
    </citation>
    <scope>NUCLEOTIDE SEQUENCE [LARGE SCALE GENOMIC DNA]</scope>
    <source>
        <strain evidence="3">DSM 41640</strain>
    </source>
</reference>
<dbReference type="EMBL" id="JAVREZ010000184">
    <property type="protein sequence ID" value="MDT0488455.1"/>
    <property type="molecule type" value="Genomic_DNA"/>
</dbReference>
<dbReference type="Proteomes" id="UP001183824">
    <property type="component" value="Unassembled WGS sequence"/>
</dbReference>
<evidence type="ECO:0000313" key="3">
    <source>
        <dbReference type="Proteomes" id="UP001183824"/>
    </source>
</evidence>
<evidence type="ECO:0000259" key="1">
    <source>
        <dbReference type="Pfam" id="PF13193"/>
    </source>
</evidence>
<organism evidence="2 3">
    <name type="scientific">Streptomyces doebereineriae</name>
    <dbReference type="NCBI Taxonomy" id="3075528"/>
    <lineage>
        <taxon>Bacteria</taxon>
        <taxon>Bacillati</taxon>
        <taxon>Actinomycetota</taxon>
        <taxon>Actinomycetes</taxon>
        <taxon>Kitasatosporales</taxon>
        <taxon>Streptomycetaceae</taxon>
        <taxon>Streptomyces</taxon>
    </lineage>
</organism>